<dbReference type="HOGENOM" id="CLU_028163_0_0_9"/>
<dbReference type="GeneID" id="8154530"/>
<gene>
    <name evidence="4" type="ordered locus">SSUBM407_0317</name>
</gene>
<protein>
    <submittedName>
        <fullName evidence="4">Deoxyguanosinetriphosphate triphosphohydrolase</fullName>
    </submittedName>
</protein>
<dbReference type="SMART" id="SM00471">
    <property type="entry name" value="HDc"/>
    <property type="match status" value="1"/>
</dbReference>
<feature type="domain" description="HD" evidence="3">
    <location>
        <begin position="71"/>
        <end position="225"/>
    </location>
</feature>
<organism evidence="4 5">
    <name type="scientific">Streptococcus suis (strain BM407)</name>
    <dbReference type="NCBI Taxonomy" id="568814"/>
    <lineage>
        <taxon>Bacteria</taxon>
        <taxon>Bacillati</taxon>
        <taxon>Bacillota</taxon>
        <taxon>Bacilli</taxon>
        <taxon>Lactobacillales</taxon>
        <taxon>Streptococcaceae</taxon>
        <taxon>Streptococcus</taxon>
    </lineage>
</organism>
<dbReference type="GO" id="GO:0008832">
    <property type="term" value="F:dGTPase activity"/>
    <property type="evidence" value="ECO:0007669"/>
    <property type="project" value="TreeGrafter"/>
</dbReference>
<dbReference type="PATRIC" id="fig|568814.3.peg.341"/>
<accession>A0A0H3N238</accession>
<reference evidence="4 5" key="1">
    <citation type="journal article" date="2009" name="PLoS ONE">
        <title>Rapid evolution of virulence and drug resistance in the emerging zoonotic pathogen Streptococcus suis.</title>
        <authorList>
            <person name="Holden M.T.G."/>
            <person name="Hauser H."/>
            <person name="Sanders M."/>
            <person name="Ngo T.H."/>
            <person name="Cherevach I."/>
            <person name="Cronin A."/>
            <person name="Goodhead I."/>
            <person name="Mungall K."/>
            <person name="Quail M.A."/>
            <person name="Price C."/>
            <person name="Rabbinowitsch E."/>
            <person name="Sharp S."/>
            <person name="Croucher N.J."/>
            <person name="Chieu T.B."/>
            <person name="Mai N.T.H."/>
            <person name="Diep T.S."/>
            <person name="Chinh N.T."/>
            <person name="Kehoe M."/>
            <person name="Leigh J.A."/>
            <person name="Ward P.N."/>
            <person name="Dowson C.G."/>
            <person name="Whatmore A.M."/>
            <person name="Chanter N."/>
            <person name="Iversen P."/>
            <person name="Gottschalk M."/>
            <person name="Slater J.D."/>
            <person name="Smith H.E."/>
            <person name="Spratt B.G."/>
            <person name="Xu J."/>
            <person name="Ye C."/>
            <person name="Bentley S."/>
            <person name="Barrell B.G."/>
            <person name="Schultsz C."/>
            <person name="Maskell D.J."/>
            <person name="Parkhill J."/>
        </authorList>
    </citation>
    <scope>NUCLEOTIDE SEQUENCE [LARGE SCALE GENOMIC DNA]</scope>
    <source>
        <strain evidence="4 5">BM407</strain>
    </source>
</reference>
<keyword evidence="2" id="KW-0175">Coiled coil</keyword>
<proteinExistence type="predicted"/>
<keyword evidence="5" id="KW-1185">Reference proteome</keyword>
<dbReference type="PANTHER" id="PTHR11373">
    <property type="entry name" value="DEOXYNUCLEOSIDE TRIPHOSPHATE TRIPHOSPHOHYDROLASE"/>
    <property type="match status" value="1"/>
</dbReference>
<dbReference type="InterPro" id="IPR006674">
    <property type="entry name" value="HD_domain"/>
</dbReference>
<dbReference type="AlphaFoldDB" id="A0A0H3N238"/>
<dbReference type="InterPro" id="IPR050135">
    <property type="entry name" value="dGTPase-like"/>
</dbReference>
<name>A0A0H3N238_STRS4</name>
<dbReference type="PANTHER" id="PTHR11373:SF40">
    <property type="entry name" value="DEOXYGUANOSINETRIPHOSPHATE TRIPHOSPHOHYDROLASE-LIKE PROTEIN 2"/>
    <property type="match status" value="1"/>
</dbReference>
<dbReference type="CDD" id="cd00077">
    <property type="entry name" value="HDc"/>
    <property type="match status" value="1"/>
</dbReference>
<dbReference type="KEGG" id="ssb:SSUBM407_0317"/>
<dbReference type="InterPro" id="IPR003607">
    <property type="entry name" value="HD/PDEase_dom"/>
</dbReference>
<dbReference type="Gene3D" id="1.10.3210.10">
    <property type="entry name" value="Hypothetical protein af1432"/>
    <property type="match status" value="1"/>
</dbReference>
<evidence type="ECO:0000259" key="3">
    <source>
        <dbReference type="PROSITE" id="PS51831"/>
    </source>
</evidence>
<dbReference type="InterPro" id="IPR026875">
    <property type="entry name" value="PHydrolase_assoc_dom"/>
</dbReference>
<evidence type="ECO:0000256" key="2">
    <source>
        <dbReference type="SAM" id="Coils"/>
    </source>
</evidence>
<dbReference type="GO" id="GO:0006203">
    <property type="term" value="P:dGTP catabolic process"/>
    <property type="evidence" value="ECO:0007669"/>
    <property type="project" value="TreeGrafter"/>
</dbReference>
<dbReference type="EMBL" id="FM252032">
    <property type="protein sequence ID" value="CAZ55149.1"/>
    <property type="molecule type" value="Genomic_DNA"/>
</dbReference>
<dbReference type="Pfam" id="PF01966">
    <property type="entry name" value="HD"/>
    <property type="match status" value="1"/>
</dbReference>
<dbReference type="RefSeq" id="WP_012774969.1">
    <property type="nucleotide sequence ID" value="NC_012926.1"/>
</dbReference>
<dbReference type="PROSITE" id="PS51831">
    <property type="entry name" value="HD"/>
    <property type="match status" value="1"/>
</dbReference>
<dbReference type="Pfam" id="PF13286">
    <property type="entry name" value="HD_assoc"/>
    <property type="match status" value="1"/>
</dbReference>
<sequence>MSKDFDDFLREHEENVNKLKKRDKETESDKERARDEFSRDYSRVIYSNSFRRQQGKMQLFAVNGRAFHRNRLTHSFEVAQIARGIVDYLKKNTSNNIDIDFNSMSVVVETGALVHDIGNPPFGHHGERILNDLAKDIGFEGNAQGLRVLKNIEKKSPDHKGLNLTYRTLASILKYYVPYRKSRKTEKFIYKEDYEEFKKRFKEMDVFVRTIDVQIVDLADEIAYCAHDLEDALASNYFTIDQFVFLLEQKLGEDQTLEDFKEWIEEAKNKAKRSKSNDDYDFYFRRELLSIIVNKFIEDIDIVELNEKDKKKLGTDQDQELGLGHYKKLAGALKKTIFEGVTNSDDIILYENVGTKVLTRLFALFMNEEYNRESFLMPIEYRFEKDDTQSDKKRKVLDYISGMMDTYAIEMYIKHFGTDPFLEKYDAAIFKKGTGKKLIECLAQNFLHK</sequence>
<dbReference type="Proteomes" id="UP000009077">
    <property type="component" value="Chromosome"/>
</dbReference>
<dbReference type="NCBIfam" id="TIGR01353">
    <property type="entry name" value="dGTP_triPase"/>
    <property type="match status" value="1"/>
</dbReference>
<evidence type="ECO:0000313" key="5">
    <source>
        <dbReference type="Proteomes" id="UP000009077"/>
    </source>
</evidence>
<keyword evidence="1" id="KW-0378">Hydrolase</keyword>
<evidence type="ECO:0000256" key="1">
    <source>
        <dbReference type="ARBA" id="ARBA00022801"/>
    </source>
</evidence>
<feature type="coiled-coil region" evidence="2">
    <location>
        <begin position="9"/>
        <end position="36"/>
    </location>
</feature>
<dbReference type="InterPro" id="IPR006261">
    <property type="entry name" value="dGTPase"/>
</dbReference>
<evidence type="ECO:0000313" key="4">
    <source>
        <dbReference type="EMBL" id="CAZ55149.1"/>
    </source>
</evidence>
<dbReference type="SUPFAM" id="SSF109604">
    <property type="entry name" value="HD-domain/PDEase-like"/>
    <property type="match status" value="1"/>
</dbReference>